<dbReference type="RefSeq" id="XP_031564872.1">
    <property type="nucleotide sequence ID" value="XM_031709012.1"/>
</dbReference>
<dbReference type="GeneID" id="116300200"/>
<comment type="similarity">
    <text evidence="2">Belongs to the cytochrome c oxidase VIIa family.</text>
</comment>
<evidence type="ECO:0000256" key="2">
    <source>
        <dbReference type="ARBA" id="ARBA00009331"/>
    </source>
</evidence>
<dbReference type="GO" id="GO:0045277">
    <property type="term" value="C:respiratory chain complex IV"/>
    <property type="evidence" value="ECO:0007669"/>
    <property type="project" value="InterPro"/>
</dbReference>
<dbReference type="PANTHER" id="PTHR10510">
    <property type="entry name" value="CYTOCHROME C OXIDASE POLYPEPTIDE 7A"/>
    <property type="match status" value="1"/>
</dbReference>
<dbReference type="InterPro" id="IPR036539">
    <property type="entry name" value="Cyt_c_oxidase_su7a_sf"/>
</dbReference>
<name>A0A6P8IE49_ACTTE</name>
<accession>A0A6P8IE49</accession>
<dbReference type="Gene3D" id="4.10.91.10">
    <property type="entry name" value="Cytochrome c oxidase, subunit VIIa"/>
    <property type="match status" value="1"/>
</dbReference>
<dbReference type="Proteomes" id="UP000515163">
    <property type="component" value="Unplaced"/>
</dbReference>
<organism evidence="7 8">
    <name type="scientific">Actinia tenebrosa</name>
    <name type="common">Australian red waratah sea anemone</name>
    <dbReference type="NCBI Taxonomy" id="6105"/>
    <lineage>
        <taxon>Eukaryota</taxon>
        <taxon>Metazoa</taxon>
        <taxon>Cnidaria</taxon>
        <taxon>Anthozoa</taxon>
        <taxon>Hexacorallia</taxon>
        <taxon>Actiniaria</taxon>
        <taxon>Actiniidae</taxon>
        <taxon>Actinia</taxon>
    </lineage>
</organism>
<dbReference type="GO" id="GO:0097250">
    <property type="term" value="P:mitochondrial respirasome assembly"/>
    <property type="evidence" value="ECO:0007669"/>
    <property type="project" value="TreeGrafter"/>
</dbReference>
<protein>
    <submittedName>
        <fullName evidence="8">Cytochrome c oxidase subunit 7A2, mitochondrial-like</fullName>
    </submittedName>
</protein>
<evidence type="ECO:0000256" key="4">
    <source>
        <dbReference type="ARBA" id="ARBA00023128"/>
    </source>
</evidence>
<dbReference type="KEGG" id="aten:116300200"/>
<dbReference type="GO" id="GO:0002082">
    <property type="term" value="P:regulation of oxidative phosphorylation"/>
    <property type="evidence" value="ECO:0007669"/>
    <property type="project" value="TreeGrafter"/>
</dbReference>
<evidence type="ECO:0000256" key="5">
    <source>
        <dbReference type="ARBA" id="ARBA00023136"/>
    </source>
</evidence>
<dbReference type="GO" id="GO:0006123">
    <property type="term" value="P:mitochondrial electron transport, cytochrome c to oxygen"/>
    <property type="evidence" value="ECO:0007669"/>
    <property type="project" value="InterPro"/>
</dbReference>
<sequence length="109" mass="11810">MFYKHNSFSGRVAASEAQATYHPEGFNTLKPTSATQVSQPASAATSESILNQIVKFQRIFQRGDAPIHLKKGAKDLQTYRGAMALSLAGLALTFFAIGQMATGTMKKKK</sequence>
<dbReference type="SUPFAM" id="SSF81419">
    <property type="entry name" value="Mitochondrial cytochrome c oxidase subunit VIIa"/>
    <property type="match status" value="1"/>
</dbReference>
<evidence type="ECO:0000256" key="3">
    <source>
        <dbReference type="ARBA" id="ARBA00022792"/>
    </source>
</evidence>
<dbReference type="AlphaFoldDB" id="A0A6P8IE49"/>
<keyword evidence="5 6" id="KW-0472">Membrane</keyword>
<keyword evidence="3" id="KW-0999">Mitochondrion inner membrane</keyword>
<proteinExistence type="inferred from homology"/>
<keyword evidence="7" id="KW-1185">Reference proteome</keyword>
<comment type="subcellular location">
    <subcellularLocation>
        <location evidence="1">Mitochondrion inner membrane</location>
    </subcellularLocation>
</comment>
<dbReference type="OrthoDB" id="5966508at2759"/>
<evidence type="ECO:0000313" key="7">
    <source>
        <dbReference type="Proteomes" id="UP000515163"/>
    </source>
</evidence>
<evidence type="ECO:0000313" key="8">
    <source>
        <dbReference type="RefSeq" id="XP_031564872.1"/>
    </source>
</evidence>
<gene>
    <name evidence="8" type="primary">LOC116300200</name>
</gene>
<keyword evidence="6" id="KW-1133">Transmembrane helix</keyword>
<dbReference type="InterPro" id="IPR039297">
    <property type="entry name" value="COX7a"/>
</dbReference>
<evidence type="ECO:0000256" key="1">
    <source>
        <dbReference type="ARBA" id="ARBA00004273"/>
    </source>
</evidence>
<keyword evidence="4" id="KW-0496">Mitochondrion</keyword>
<keyword evidence="6" id="KW-0812">Transmembrane</keyword>
<dbReference type="PANTHER" id="PTHR10510:SF11">
    <property type="entry name" value="CYTOCHROME C OXIDASE SUBUNIT 7A, MITOCHONDRIAL"/>
    <property type="match status" value="1"/>
</dbReference>
<dbReference type="InterPro" id="IPR003177">
    <property type="entry name" value="Cytc_oxidase_su7a_met"/>
</dbReference>
<reference evidence="8" key="1">
    <citation type="submission" date="2025-08" db="UniProtKB">
        <authorList>
            <consortium name="RefSeq"/>
        </authorList>
    </citation>
    <scope>IDENTIFICATION</scope>
    <source>
        <tissue evidence="8">Tentacle</tissue>
    </source>
</reference>
<evidence type="ECO:0000256" key="6">
    <source>
        <dbReference type="SAM" id="Phobius"/>
    </source>
</evidence>
<dbReference type="GO" id="GO:0005743">
    <property type="term" value="C:mitochondrial inner membrane"/>
    <property type="evidence" value="ECO:0007669"/>
    <property type="project" value="UniProtKB-SubCell"/>
</dbReference>
<dbReference type="Pfam" id="PF02238">
    <property type="entry name" value="COX7a"/>
    <property type="match status" value="1"/>
</dbReference>
<feature type="transmembrane region" description="Helical" evidence="6">
    <location>
        <begin position="81"/>
        <end position="101"/>
    </location>
</feature>
<dbReference type="InParanoid" id="A0A6P8IE49"/>